<organism evidence="1 2">
    <name type="scientific">Paxillus rubicundulus Ve08.2h10</name>
    <dbReference type="NCBI Taxonomy" id="930991"/>
    <lineage>
        <taxon>Eukaryota</taxon>
        <taxon>Fungi</taxon>
        <taxon>Dikarya</taxon>
        <taxon>Basidiomycota</taxon>
        <taxon>Agaricomycotina</taxon>
        <taxon>Agaricomycetes</taxon>
        <taxon>Agaricomycetidae</taxon>
        <taxon>Boletales</taxon>
        <taxon>Paxilineae</taxon>
        <taxon>Paxillaceae</taxon>
        <taxon>Paxillus</taxon>
    </lineage>
</organism>
<accession>A0A0D0C5U9</accession>
<protein>
    <submittedName>
        <fullName evidence="1">Unplaced genomic scaffold scaffold_1752, whole genome shotgun sequence</fullName>
    </submittedName>
</protein>
<proteinExistence type="predicted"/>
<sequence>MVKFQLWADAIDEIEEGLIQWVELYEECVIKLSCLLFFSLICICQCCKYYYQYEKARLPACTLLIHGLLHVAAKIWFCRPVWTSWTFAMEGCCGQLQSALSSCCFPWSN</sequence>
<dbReference type="STRING" id="930991.A0A0D0C5U9"/>
<evidence type="ECO:0000313" key="2">
    <source>
        <dbReference type="Proteomes" id="UP000054538"/>
    </source>
</evidence>
<reference evidence="1 2" key="1">
    <citation type="submission" date="2014-04" db="EMBL/GenBank/DDBJ databases">
        <authorList>
            <consortium name="DOE Joint Genome Institute"/>
            <person name="Kuo A."/>
            <person name="Kohler A."/>
            <person name="Jargeat P."/>
            <person name="Nagy L.G."/>
            <person name="Floudas D."/>
            <person name="Copeland A."/>
            <person name="Barry K.W."/>
            <person name="Cichocki N."/>
            <person name="Veneault-Fourrey C."/>
            <person name="LaButti K."/>
            <person name="Lindquist E.A."/>
            <person name="Lipzen A."/>
            <person name="Lundell T."/>
            <person name="Morin E."/>
            <person name="Murat C."/>
            <person name="Sun H."/>
            <person name="Tunlid A."/>
            <person name="Henrissat B."/>
            <person name="Grigoriev I.V."/>
            <person name="Hibbett D.S."/>
            <person name="Martin F."/>
            <person name="Nordberg H.P."/>
            <person name="Cantor M.N."/>
            <person name="Hua S.X."/>
        </authorList>
    </citation>
    <scope>NUCLEOTIDE SEQUENCE [LARGE SCALE GENOMIC DNA]</scope>
    <source>
        <strain evidence="1 2">Ve08.2h10</strain>
    </source>
</reference>
<dbReference type="InParanoid" id="A0A0D0C5U9"/>
<keyword evidence="2" id="KW-1185">Reference proteome</keyword>
<name>A0A0D0C5U9_9AGAM</name>
<dbReference type="EMBL" id="KN826574">
    <property type="protein sequence ID" value="KIK78487.1"/>
    <property type="molecule type" value="Genomic_DNA"/>
</dbReference>
<dbReference type="OrthoDB" id="6613063at2759"/>
<dbReference type="AlphaFoldDB" id="A0A0D0C5U9"/>
<dbReference type="HOGENOM" id="CLU_2184801_0_0_1"/>
<gene>
    <name evidence="1" type="ORF">PAXRUDRAFT_163896</name>
</gene>
<dbReference type="Proteomes" id="UP000054538">
    <property type="component" value="Unassembled WGS sequence"/>
</dbReference>
<evidence type="ECO:0000313" key="1">
    <source>
        <dbReference type="EMBL" id="KIK78487.1"/>
    </source>
</evidence>
<reference evidence="2" key="2">
    <citation type="submission" date="2015-01" db="EMBL/GenBank/DDBJ databases">
        <title>Evolutionary Origins and Diversification of the Mycorrhizal Mutualists.</title>
        <authorList>
            <consortium name="DOE Joint Genome Institute"/>
            <consortium name="Mycorrhizal Genomics Consortium"/>
            <person name="Kohler A."/>
            <person name="Kuo A."/>
            <person name="Nagy L.G."/>
            <person name="Floudas D."/>
            <person name="Copeland A."/>
            <person name="Barry K.W."/>
            <person name="Cichocki N."/>
            <person name="Veneault-Fourrey C."/>
            <person name="LaButti K."/>
            <person name="Lindquist E.A."/>
            <person name="Lipzen A."/>
            <person name="Lundell T."/>
            <person name="Morin E."/>
            <person name="Murat C."/>
            <person name="Riley R."/>
            <person name="Ohm R."/>
            <person name="Sun H."/>
            <person name="Tunlid A."/>
            <person name="Henrissat B."/>
            <person name="Grigoriev I.V."/>
            <person name="Hibbett D.S."/>
            <person name="Martin F."/>
        </authorList>
    </citation>
    <scope>NUCLEOTIDE SEQUENCE [LARGE SCALE GENOMIC DNA]</scope>
    <source>
        <strain evidence="2">Ve08.2h10</strain>
    </source>
</reference>